<dbReference type="Gene3D" id="3.40.30.10">
    <property type="entry name" value="Glutaredoxin"/>
    <property type="match status" value="1"/>
</dbReference>
<proteinExistence type="inferred from homology"/>
<dbReference type="SUPFAM" id="SSF52833">
    <property type="entry name" value="Thioredoxin-like"/>
    <property type="match status" value="1"/>
</dbReference>
<evidence type="ECO:0000256" key="3">
    <source>
        <dbReference type="ARBA" id="ARBA00022982"/>
    </source>
</evidence>
<accession>A0A5B1C8T8</accession>
<dbReference type="AlphaFoldDB" id="A0A5B1C8T8"/>
<protein>
    <submittedName>
        <fullName evidence="7">Glutaredoxin</fullName>
    </submittedName>
</protein>
<organism evidence="7 8">
    <name type="scientific">Vibrio cholerae</name>
    <dbReference type="NCBI Taxonomy" id="666"/>
    <lineage>
        <taxon>Bacteria</taxon>
        <taxon>Pseudomonadati</taxon>
        <taxon>Pseudomonadota</taxon>
        <taxon>Gammaproteobacteria</taxon>
        <taxon>Vibrionales</taxon>
        <taxon>Vibrionaceae</taxon>
        <taxon>Vibrio</taxon>
    </lineage>
</organism>
<dbReference type="InterPro" id="IPR002109">
    <property type="entry name" value="Glutaredoxin"/>
</dbReference>
<evidence type="ECO:0000256" key="1">
    <source>
        <dbReference type="ARBA" id="ARBA00007787"/>
    </source>
</evidence>
<evidence type="ECO:0000256" key="2">
    <source>
        <dbReference type="ARBA" id="ARBA00022448"/>
    </source>
</evidence>
<evidence type="ECO:0000259" key="6">
    <source>
        <dbReference type="Pfam" id="PF00462"/>
    </source>
</evidence>
<sequence length="212" mass="23782">MRIRNRLMTTPIKVTLYRWAGHFGPFKVNIPCGECTLTKDILADTFANELAGVPIELEVKDWLSYWWEPLKLGAWHAPIVVVAGKVISQGEALNRGVLVQSIIKEWTKQDTLQGNIVFGKATCPYCVKAKQLLDTAGIDYRYHDVVKESAALYRMIPEVKAIIGEKTPVTVPQIWLNGQYIGGCDALEKWLQNNPHALPDNVVEIETTRVAP</sequence>
<dbReference type="EMBL" id="VUAA01000001">
    <property type="protein sequence ID" value="KAA1256415.1"/>
    <property type="molecule type" value="Genomic_DNA"/>
</dbReference>
<comment type="similarity">
    <text evidence="1">Belongs to the glutaredoxin family.</text>
</comment>
<dbReference type="Proteomes" id="UP000323225">
    <property type="component" value="Unassembled WGS sequence"/>
</dbReference>
<keyword evidence="5" id="KW-0676">Redox-active center</keyword>
<evidence type="ECO:0000313" key="7">
    <source>
        <dbReference type="EMBL" id="KAA1256415.1"/>
    </source>
</evidence>
<dbReference type="InterPro" id="IPR014025">
    <property type="entry name" value="Glutaredoxin_subgr"/>
</dbReference>
<reference evidence="7 8" key="1">
    <citation type="submission" date="2019-09" db="EMBL/GenBank/DDBJ databases">
        <authorList>
            <person name="Kritzky A."/>
            <person name="Schelkanova E.Y."/>
            <person name="Alkhova Z.V."/>
            <person name="Smirnova N.I."/>
        </authorList>
    </citation>
    <scope>NUCLEOTIDE SEQUENCE [LARGE SCALE GENOMIC DNA]</scope>
    <source>
        <strain evidence="7 8">M1526</strain>
    </source>
</reference>
<keyword evidence="3" id="KW-0249">Electron transport</keyword>
<dbReference type="GO" id="GO:0015035">
    <property type="term" value="F:protein-disulfide reductase activity"/>
    <property type="evidence" value="ECO:0007669"/>
    <property type="project" value="TreeGrafter"/>
</dbReference>
<gene>
    <name evidence="7" type="ORF">F0M16_00065</name>
</gene>
<keyword evidence="2" id="KW-0813">Transport</keyword>
<dbReference type="InterPro" id="IPR011767">
    <property type="entry name" value="GLR_AS"/>
</dbReference>
<dbReference type="InterPro" id="IPR036249">
    <property type="entry name" value="Thioredoxin-like_sf"/>
</dbReference>
<dbReference type="PROSITE" id="PS51354">
    <property type="entry name" value="GLUTAREDOXIN_2"/>
    <property type="match status" value="1"/>
</dbReference>
<dbReference type="Pfam" id="PF00462">
    <property type="entry name" value="Glutaredoxin"/>
    <property type="match status" value="1"/>
</dbReference>
<evidence type="ECO:0000313" key="8">
    <source>
        <dbReference type="Proteomes" id="UP000323225"/>
    </source>
</evidence>
<comment type="caution">
    <text evidence="7">The sequence shown here is derived from an EMBL/GenBank/DDBJ whole genome shotgun (WGS) entry which is preliminary data.</text>
</comment>
<name>A0A5B1C8T8_VIBCL</name>
<feature type="domain" description="Glutaredoxin" evidence="6">
    <location>
        <begin position="116"/>
        <end position="181"/>
    </location>
</feature>
<dbReference type="PANTHER" id="PTHR46679:SF1">
    <property type="entry name" value="GLUTAREDOXIN-2, MITOCHONDRIAL"/>
    <property type="match status" value="1"/>
</dbReference>
<dbReference type="PANTHER" id="PTHR46679">
    <property type="match status" value="1"/>
</dbReference>
<keyword evidence="4" id="KW-1015">Disulfide bond</keyword>
<evidence type="ECO:0000256" key="5">
    <source>
        <dbReference type="ARBA" id="ARBA00023284"/>
    </source>
</evidence>
<dbReference type="PROSITE" id="PS00195">
    <property type="entry name" value="GLUTAREDOXIN_1"/>
    <property type="match status" value="1"/>
</dbReference>
<evidence type="ECO:0000256" key="4">
    <source>
        <dbReference type="ARBA" id="ARBA00023157"/>
    </source>
</evidence>
<dbReference type="PRINTS" id="PR00160">
    <property type="entry name" value="GLUTAREDOXIN"/>
</dbReference>